<dbReference type="GO" id="GO:0003700">
    <property type="term" value="F:DNA-binding transcription factor activity"/>
    <property type="evidence" value="ECO:0007669"/>
    <property type="project" value="InterPro"/>
</dbReference>
<feature type="domain" description="HTH merR-type" evidence="2">
    <location>
        <begin position="2"/>
        <end position="71"/>
    </location>
</feature>
<dbReference type="InterPro" id="IPR000551">
    <property type="entry name" value="MerR-type_HTH_dom"/>
</dbReference>
<dbReference type="Pfam" id="PF13411">
    <property type="entry name" value="MerR_1"/>
    <property type="match status" value="1"/>
</dbReference>
<dbReference type="OrthoDB" id="9814833at2"/>
<dbReference type="EMBL" id="BFAG01000017">
    <property type="protein sequence ID" value="GBF07758.1"/>
    <property type="molecule type" value="Genomic_DNA"/>
</dbReference>
<comment type="caution">
    <text evidence="3">The sequence shown here is derived from an EMBL/GenBank/DDBJ whole genome shotgun (WGS) entry which is preliminary data.</text>
</comment>
<keyword evidence="4" id="KW-1185">Reference proteome</keyword>
<dbReference type="Pfam" id="PF07739">
    <property type="entry name" value="TipAS"/>
    <property type="match status" value="1"/>
</dbReference>
<protein>
    <submittedName>
        <fullName evidence="3">MerR family transcriptional regulatory protein</fullName>
    </submittedName>
</protein>
<dbReference type="SMART" id="SM00422">
    <property type="entry name" value="HTH_MERR"/>
    <property type="match status" value="1"/>
</dbReference>
<name>A0A2I9DMH9_9DEIO</name>
<evidence type="ECO:0000313" key="3">
    <source>
        <dbReference type="EMBL" id="GBF07758.1"/>
    </source>
</evidence>
<evidence type="ECO:0000313" key="4">
    <source>
        <dbReference type="Proteomes" id="UP000236569"/>
    </source>
</evidence>
<proteinExistence type="predicted"/>
<dbReference type="Gene3D" id="1.10.1660.10">
    <property type="match status" value="1"/>
</dbReference>
<dbReference type="CDD" id="cd01106">
    <property type="entry name" value="HTH_TipAL-Mta"/>
    <property type="match status" value="1"/>
</dbReference>
<evidence type="ECO:0000259" key="2">
    <source>
        <dbReference type="PROSITE" id="PS50937"/>
    </source>
</evidence>
<dbReference type="SUPFAM" id="SSF46955">
    <property type="entry name" value="Putative DNA-binding domain"/>
    <property type="match status" value="1"/>
</dbReference>
<dbReference type="GO" id="GO:0003677">
    <property type="term" value="F:DNA binding"/>
    <property type="evidence" value="ECO:0007669"/>
    <property type="project" value="UniProtKB-KW"/>
</dbReference>
<dbReference type="AlphaFoldDB" id="A0A2I9DMH9"/>
<sequence>MKLRIGELARRTGLTVRTLRHYDEIGLLTPGERTDSEHRLYSEADLRTLQQIQSLRAIGLPLGQIRAVLQTPGHDPQRVIEEHIRVLEEGLERQRALLERLRRLDVCGASWPDLLEVIRMSEKVDRMLETARRVGEEPKFDDEQKKYLEERRQEVGEARIKEVEGEWPRLMAEVLREMEAGTPATDPRVLELARRWQGLVAEFTGGRQDIGGALNESYQRNMTPEMQAMWSYIGEAMRALDGTKGA</sequence>
<evidence type="ECO:0000256" key="1">
    <source>
        <dbReference type="ARBA" id="ARBA00023125"/>
    </source>
</evidence>
<dbReference type="RefSeq" id="WP_103131064.1">
    <property type="nucleotide sequence ID" value="NZ_BFAG01000017.1"/>
</dbReference>
<reference evidence="4" key="1">
    <citation type="submission" date="2018-01" db="EMBL/GenBank/DDBJ databases">
        <title>Draft Genome Sequence of the Radioresistant Bacterium Deinococcus aerius TR0125, Isolated from the Higher Atmosphere above Japan.</title>
        <authorList>
            <person name="Satoh K."/>
            <person name="Arai H."/>
            <person name="Sanzen T."/>
            <person name="Kawaguchi Y."/>
            <person name="Hayashi H."/>
            <person name="Yokobori S."/>
            <person name="Yamagishi A."/>
            <person name="Oono Y."/>
            <person name="Narumi I."/>
        </authorList>
    </citation>
    <scope>NUCLEOTIDE SEQUENCE [LARGE SCALE GENOMIC DNA]</scope>
    <source>
        <strain evidence="4">TR0125</strain>
    </source>
</reference>
<dbReference type="PROSITE" id="PS50937">
    <property type="entry name" value="HTH_MERR_2"/>
    <property type="match status" value="1"/>
</dbReference>
<gene>
    <name evidence="3" type="ORF">DAERI_170017</name>
</gene>
<keyword evidence="1" id="KW-0238">DNA-binding</keyword>
<organism evidence="3 4">
    <name type="scientific">Deinococcus aerius</name>
    <dbReference type="NCBI Taxonomy" id="200253"/>
    <lineage>
        <taxon>Bacteria</taxon>
        <taxon>Thermotogati</taxon>
        <taxon>Deinococcota</taxon>
        <taxon>Deinococci</taxon>
        <taxon>Deinococcales</taxon>
        <taxon>Deinococcaceae</taxon>
        <taxon>Deinococcus</taxon>
    </lineage>
</organism>
<dbReference type="PRINTS" id="PR00040">
    <property type="entry name" value="HTHMERR"/>
</dbReference>
<dbReference type="InterPro" id="IPR012925">
    <property type="entry name" value="TipAS_dom"/>
</dbReference>
<dbReference type="Proteomes" id="UP000236569">
    <property type="component" value="Unassembled WGS sequence"/>
</dbReference>
<dbReference type="PROSITE" id="PS00552">
    <property type="entry name" value="HTH_MERR_1"/>
    <property type="match status" value="1"/>
</dbReference>
<dbReference type="InterPro" id="IPR047057">
    <property type="entry name" value="MerR_fam"/>
</dbReference>
<dbReference type="PANTHER" id="PTHR30204:SF90">
    <property type="entry name" value="HTH-TYPE TRANSCRIPTIONAL ACTIVATOR MTA"/>
    <property type="match status" value="1"/>
</dbReference>
<dbReference type="PANTHER" id="PTHR30204">
    <property type="entry name" value="REDOX-CYCLING DRUG-SENSING TRANSCRIPTIONAL ACTIVATOR SOXR"/>
    <property type="match status" value="1"/>
</dbReference>
<dbReference type="InterPro" id="IPR009061">
    <property type="entry name" value="DNA-bd_dom_put_sf"/>
</dbReference>
<accession>A0A2I9DMH9</accession>